<dbReference type="AlphaFoldDB" id="A0A7W6CV73"/>
<reference evidence="2 3" key="1">
    <citation type="submission" date="2020-08" db="EMBL/GenBank/DDBJ databases">
        <title>Genomic Encyclopedia of Type Strains, Phase IV (KMG-IV): sequencing the most valuable type-strain genomes for metagenomic binning, comparative biology and taxonomic classification.</title>
        <authorList>
            <person name="Goeker M."/>
        </authorList>
    </citation>
    <scope>NUCLEOTIDE SEQUENCE [LARGE SCALE GENOMIC DNA]</scope>
    <source>
        <strain evidence="2 3">DSM 25481</strain>
    </source>
</reference>
<accession>A0A7W6CV73</accession>
<keyword evidence="1" id="KW-1133">Transmembrane helix</keyword>
<protein>
    <recommendedName>
        <fullName evidence="4">DUF3311 domain-containing protein</fullName>
    </recommendedName>
</protein>
<dbReference type="Proteomes" id="UP000528964">
    <property type="component" value="Unassembled WGS sequence"/>
</dbReference>
<evidence type="ECO:0000256" key="1">
    <source>
        <dbReference type="SAM" id="Phobius"/>
    </source>
</evidence>
<sequence length="65" mass="7900">MDRRKPRAALWLLIIPYVGLLYPAFYNHLEPRLWGFPFFYWYQLAFVPITALLTYVAYRSVRDDD</sequence>
<dbReference type="Pfam" id="PF11755">
    <property type="entry name" value="DUF3311"/>
    <property type="match status" value="1"/>
</dbReference>
<organism evidence="2 3">
    <name type="scientific">Hansschlegelia beijingensis</name>
    <dbReference type="NCBI Taxonomy" id="1133344"/>
    <lineage>
        <taxon>Bacteria</taxon>
        <taxon>Pseudomonadati</taxon>
        <taxon>Pseudomonadota</taxon>
        <taxon>Alphaproteobacteria</taxon>
        <taxon>Hyphomicrobiales</taxon>
        <taxon>Methylopilaceae</taxon>
        <taxon>Hansschlegelia</taxon>
    </lineage>
</organism>
<keyword evidence="1" id="KW-0812">Transmembrane</keyword>
<dbReference type="EMBL" id="JACIDR010000001">
    <property type="protein sequence ID" value="MBB3971706.1"/>
    <property type="molecule type" value="Genomic_DNA"/>
</dbReference>
<gene>
    <name evidence="2" type="ORF">GGR24_000339</name>
</gene>
<evidence type="ECO:0000313" key="3">
    <source>
        <dbReference type="Proteomes" id="UP000528964"/>
    </source>
</evidence>
<comment type="caution">
    <text evidence="2">The sequence shown here is derived from an EMBL/GenBank/DDBJ whole genome shotgun (WGS) entry which is preliminary data.</text>
</comment>
<dbReference type="RefSeq" id="WP_183393561.1">
    <property type="nucleotide sequence ID" value="NZ_JACIDR010000001.1"/>
</dbReference>
<proteinExistence type="predicted"/>
<keyword evidence="1" id="KW-0472">Membrane</keyword>
<feature type="transmembrane region" description="Helical" evidence="1">
    <location>
        <begin position="9"/>
        <end position="26"/>
    </location>
</feature>
<evidence type="ECO:0000313" key="2">
    <source>
        <dbReference type="EMBL" id="MBB3971706.1"/>
    </source>
</evidence>
<name>A0A7W6CV73_9HYPH</name>
<dbReference type="InterPro" id="IPR021741">
    <property type="entry name" value="DUF3311"/>
</dbReference>
<feature type="transmembrane region" description="Helical" evidence="1">
    <location>
        <begin position="38"/>
        <end position="58"/>
    </location>
</feature>
<keyword evidence="3" id="KW-1185">Reference proteome</keyword>
<evidence type="ECO:0008006" key="4">
    <source>
        <dbReference type="Google" id="ProtNLM"/>
    </source>
</evidence>